<feature type="signal peptide" evidence="1">
    <location>
        <begin position="1"/>
        <end position="18"/>
    </location>
</feature>
<dbReference type="AlphaFoldDB" id="A0A9P8CCY0"/>
<keyword evidence="3" id="KW-1185">Reference proteome</keyword>
<organism evidence="2 3">
    <name type="scientific">Calycina marina</name>
    <dbReference type="NCBI Taxonomy" id="1763456"/>
    <lineage>
        <taxon>Eukaryota</taxon>
        <taxon>Fungi</taxon>
        <taxon>Dikarya</taxon>
        <taxon>Ascomycota</taxon>
        <taxon>Pezizomycotina</taxon>
        <taxon>Leotiomycetes</taxon>
        <taxon>Helotiales</taxon>
        <taxon>Pezizellaceae</taxon>
        <taxon>Calycina</taxon>
    </lineage>
</organism>
<feature type="chain" id="PRO_5040345890" evidence="1">
    <location>
        <begin position="19"/>
        <end position="222"/>
    </location>
</feature>
<reference evidence="2" key="1">
    <citation type="journal article" date="2021" name="IMA Fungus">
        <title>Genomic characterization of three marine fungi, including Emericellopsis atlantica sp. nov. with signatures of a generalist lifestyle and marine biomass degradation.</title>
        <authorList>
            <person name="Hagestad O.C."/>
            <person name="Hou L."/>
            <person name="Andersen J.H."/>
            <person name="Hansen E.H."/>
            <person name="Altermark B."/>
            <person name="Li C."/>
            <person name="Kuhnert E."/>
            <person name="Cox R.J."/>
            <person name="Crous P.W."/>
            <person name="Spatafora J.W."/>
            <person name="Lail K."/>
            <person name="Amirebrahimi M."/>
            <person name="Lipzen A."/>
            <person name="Pangilinan J."/>
            <person name="Andreopoulos W."/>
            <person name="Hayes R.D."/>
            <person name="Ng V."/>
            <person name="Grigoriev I.V."/>
            <person name="Jackson S.A."/>
            <person name="Sutton T.D.S."/>
            <person name="Dobson A.D.W."/>
            <person name="Rama T."/>
        </authorList>
    </citation>
    <scope>NUCLEOTIDE SEQUENCE</scope>
    <source>
        <strain evidence="2">TRa3180A</strain>
    </source>
</reference>
<evidence type="ECO:0000313" key="2">
    <source>
        <dbReference type="EMBL" id="KAG9242157.1"/>
    </source>
</evidence>
<proteinExistence type="predicted"/>
<protein>
    <submittedName>
        <fullName evidence="2">Uncharacterized protein</fullName>
    </submittedName>
</protein>
<evidence type="ECO:0000256" key="1">
    <source>
        <dbReference type="SAM" id="SignalP"/>
    </source>
</evidence>
<dbReference type="PANTHER" id="PTHR34618:SF4">
    <property type="entry name" value="CAS1"/>
    <property type="match status" value="1"/>
</dbReference>
<sequence length="222" mass="22710">MFTQVFLNALAAASIVSAHGRMDVLTGDLGGNGTALGVQGAVIAGGGPNYLTEPDTTVFDINTDDDNGFTDSSNGNLSPEKNLAASMVLSGTTLPQISAGNGSIIGNWHVVTDDGCGPLQAIIDSTASSKWSRAVEATVTTDMPGNEGNCTISKRARRALVKMGLLKRAQNVNKSFAFTVAIPANTTCTGTASGMTGLCQVKVSNNNANGPFGGTFMVQMSS</sequence>
<comment type="caution">
    <text evidence="2">The sequence shown here is derived from an EMBL/GenBank/DDBJ whole genome shotgun (WGS) entry which is preliminary data.</text>
</comment>
<keyword evidence="1" id="KW-0732">Signal</keyword>
<evidence type="ECO:0000313" key="3">
    <source>
        <dbReference type="Proteomes" id="UP000887226"/>
    </source>
</evidence>
<accession>A0A9P8CCY0</accession>
<name>A0A9P8CCY0_9HELO</name>
<gene>
    <name evidence="2" type="ORF">BJ878DRAFT_556241</name>
</gene>
<dbReference type="PANTHER" id="PTHR34618">
    <property type="entry name" value="SURFACE PROTEIN MAS1, PUTATIVE-RELATED"/>
    <property type="match status" value="1"/>
</dbReference>
<dbReference type="InterPro" id="IPR021476">
    <property type="entry name" value="Egh16-like"/>
</dbReference>
<dbReference type="EMBL" id="MU254105">
    <property type="protein sequence ID" value="KAG9242157.1"/>
    <property type="molecule type" value="Genomic_DNA"/>
</dbReference>
<dbReference type="Pfam" id="PF11327">
    <property type="entry name" value="Egh16-like"/>
    <property type="match status" value="1"/>
</dbReference>
<dbReference type="Proteomes" id="UP000887226">
    <property type="component" value="Unassembled WGS sequence"/>
</dbReference>
<dbReference type="OrthoDB" id="5418436at2759"/>